<organism evidence="10 11">
    <name type="scientific">Acinetobacter variabilis</name>
    <dbReference type="NCBI Taxonomy" id="70346"/>
    <lineage>
        <taxon>Bacteria</taxon>
        <taxon>Pseudomonadati</taxon>
        <taxon>Pseudomonadota</taxon>
        <taxon>Gammaproteobacteria</taxon>
        <taxon>Moraxellales</taxon>
        <taxon>Moraxellaceae</taxon>
        <taxon>Acinetobacter</taxon>
    </lineage>
</organism>
<evidence type="ECO:0000256" key="7">
    <source>
        <dbReference type="ARBA" id="ARBA00022842"/>
    </source>
</evidence>
<keyword evidence="3 9" id="KW-0540">Nuclease</keyword>
<evidence type="ECO:0000256" key="8">
    <source>
        <dbReference type="ARBA" id="ARBA00023118"/>
    </source>
</evidence>
<dbReference type="PANTHER" id="PTHR34405">
    <property type="entry name" value="CRISPR-ASSOCIATED ENDORIBONUCLEASE CAS2"/>
    <property type="match status" value="1"/>
</dbReference>
<dbReference type="PATRIC" id="fig|1217710.3.peg.414"/>
<dbReference type="SUPFAM" id="SSF143430">
    <property type="entry name" value="TTP0101/SSO1404-like"/>
    <property type="match status" value="1"/>
</dbReference>
<dbReference type="PANTHER" id="PTHR34405:SF3">
    <property type="entry name" value="CRISPR-ASSOCIATED ENDORIBONUCLEASE CAS2 3"/>
    <property type="match status" value="1"/>
</dbReference>
<accession>N8VL31</accession>
<dbReference type="AlphaFoldDB" id="N8VL31"/>
<dbReference type="Proteomes" id="UP000013070">
    <property type="component" value="Unassembled WGS sequence"/>
</dbReference>
<keyword evidence="6 9" id="KW-0378">Hydrolase</keyword>
<dbReference type="GO" id="GO:0004521">
    <property type="term" value="F:RNA endonuclease activity"/>
    <property type="evidence" value="ECO:0007669"/>
    <property type="project" value="InterPro"/>
</dbReference>
<sequence length="97" mass="11245">MSAKRMHWICSYDICHPKRLRKVHQTLSNQGISINYSVFYLALSITEFKQLIRKIERMITVEDDVRFYKSMPLHRAVVLGRISPSGIQLLGPQGQSL</sequence>
<evidence type="ECO:0000256" key="9">
    <source>
        <dbReference type="HAMAP-Rule" id="MF_01471"/>
    </source>
</evidence>
<reference evidence="10 11" key="1">
    <citation type="submission" date="2013-02" db="EMBL/GenBank/DDBJ databases">
        <title>The Genome Sequence of Acinetobacter sp. NIPH 899.</title>
        <authorList>
            <consortium name="The Broad Institute Genome Sequencing Platform"/>
            <consortium name="The Broad Institute Genome Sequencing Center for Infectious Disease"/>
            <person name="Cerqueira G."/>
            <person name="Feldgarden M."/>
            <person name="Courvalin P."/>
            <person name="Perichon B."/>
            <person name="Grillot-Courvalin C."/>
            <person name="Clermont D."/>
            <person name="Rocha E."/>
            <person name="Yoon E.-J."/>
            <person name="Nemec A."/>
            <person name="Walker B."/>
            <person name="Young S.K."/>
            <person name="Zeng Q."/>
            <person name="Gargeya S."/>
            <person name="Fitzgerald M."/>
            <person name="Haas B."/>
            <person name="Abouelleil A."/>
            <person name="Alvarado L."/>
            <person name="Arachchi H.M."/>
            <person name="Berlin A.M."/>
            <person name="Chapman S.B."/>
            <person name="Dewar J."/>
            <person name="Goldberg J."/>
            <person name="Griggs A."/>
            <person name="Gujja S."/>
            <person name="Hansen M."/>
            <person name="Howarth C."/>
            <person name="Imamovic A."/>
            <person name="Larimer J."/>
            <person name="McCowan C."/>
            <person name="Murphy C."/>
            <person name="Neiman D."/>
            <person name="Pearson M."/>
            <person name="Priest M."/>
            <person name="Roberts A."/>
            <person name="Saif S."/>
            <person name="Shea T."/>
            <person name="Sisk P."/>
            <person name="Sykes S."/>
            <person name="Wortman J."/>
            <person name="Nusbaum C."/>
            <person name="Birren B."/>
        </authorList>
    </citation>
    <scope>NUCLEOTIDE SEQUENCE [LARGE SCALE GENOMIC DNA]</scope>
    <source>
        <strain evidence="10 11">NIPH 899</strain>
    </source>
</reference>
<gene>
    <name evidence="9" type="primary">cas2</name>
    <name evidence="10" type="ORF">F969_00439</name>
</gene>
<dbReference type="HOGENOM" id="CLU_161124_1_0_6"/>
<evidence type="ECO:0000313" key="11">
    <source>
        <dbReference type="Proteomes" id="UP000013070"/>
    </source>
</evidence>
<dbReference type="EC" id="3.1.-.-" evidence="9"/>
<comment type="similarity">
    <text evidence="2 9">Belongs to the CRISPR-associated endoribonuclease Cas2 protein family.</text>
</comment>
<dbReference type="GO" id="GO:0043571">
    <property type="term" value="P:maintenance of CRISPR repeat elements"/>
    <property type="evidence" value="ECO:0007669"/>
    <property type="project" value="UniProtKB-UniRule"/>
</dbReference>
<keyword evidence="4 9" id="KW-0479">Metal-binding</keyword>
<name>N8VL31_9GAMM</name>
<evidence type="ECO:0000256" key="2">
    <source>
        <dbReference type="ARBA" id="ARBA00009959"/>
    </source>
</evidence>
<dbReference type="EMBL" id="APPE01000027">
    <property type="protein sequence ID" value="ENV00572.1"/>
    <property type="molecule type" value="Genomic_DNA"/>
</dbReference>
<keyword evidence="5 9" id="KW-0255">Endonuclease</keyword>
<keyword evidence="8 9" id="KW-0051">Antiviral defense</keyword>
<dbReference type="GO" id="GO:0046872">
    <property type="term" value="F:metal ion binding"/>
    <property type="evidence" value="ECO:0007669"/>
    <property type="project" value="UniProtKB-UniRule"/>
</dbReference>
<dbReference type="RefSeq" id="WP_004780541.1">
    <property type="nucleotide sequence ID" value="NZ_KB849397.1"/>
</dbReference>
<dbReference type="GO" id="GO:0051607">
    <property type="term" value="P:defense response to virus"/>
    <property type="evidence" value="ECO:0007669"/>
    <property type="project" value="UniProtKB-UniRule"/>
</dbReference>
<dbReference type="InterPro" id="IPR021127">
    <property type="entry name" value="CRISPR_associated_Cas2"/>
</dbReference>
<dbReference type="GO" id="GO:0016787">
    <property type="term" value="F:hydrolase activity"/>
    <property type="evidence" value="ECO:0007669"/>
    <property type="project" value="UniProtKB-KW"/>
</dbReference>
<keyword evidence="11" id="KW-1185">Reference proteome</keyword>
<comment type="caution">
    <text evidence="10">The sequence shown here is derived from an EMBL/GenBank/DDBJ whole genome shotgun (WGS) entry which is preliminary data.</text>
</comment>
<feature type="binding site" evidence="9">
    <location>
        <position position="13"/>
    </location>
    <ligand>
        <name>Mg(2+)</name>
        <dbReference type="ChEBI" id="CHEBI:18420"/>
        <note>catalytic</note>
    </ligand>
</feature>
<evidence type="ECO:0000313" key="10">
    <source>
        <dbReference type="EMBL" id="ENV00572.1"/>
    </source>
</evidence>
<dbReference type="NCBIfam" id="TIGR01573">
    <property type="entry name" value="cas2"/>
    <property type="match status" value="1"/>
</dbReference>
<comment type="function">
    <text evidence="9">CRISPR (clustered regularly interspaced short palindromic repeat), is an adaptive immune system that provides protection against mobile genetic elements (viruses, transposable elements and conjugative plasmids). CRISPR clusters contain sequences complementary to antecedent mobile elements and target invading nucleic acids. CRISPR clusters are transcribed and processed into CRISPR RNA (crRNA). Functions as a ssRNA-specific endoribonuclease. Involved in the integration of spacer DNA into the CRISPR cassette.</text>
</comment>
<dbReference type="CDD" id="cd09725">
    <property type="entry name" value="Cas2_I_II_III"/>
    <property type="match status" value="1"/>
</dbReference>
<evidence type="ECO:0000256" key="4">
    <source>
        <dbReference type="ARBA" id="ARBA00022723"/>
    </source>
</evidence>
<evidence type="ECO:0000256" key="5">
    <source>
        <dbReference type="ARBA" id="ARBA00022759"/>
    </source>
</evidence>
<comment type="subunit">
    <text evidence="9">Homodimer, forms a heterotetramer with a Cas1 homodimer.</text>
</comment>
<keyword evidence="7 9" id="KW-0460">Magnesium</keyword>
<dbReference type="HAMAP" id="MF_01471">
    <property type="entry name" value="Cas2"/>
    <property type="match status" value="1"/>
</dbReference>
<proteinExistence type="inferred from homology"/>
<protein>
    <recommendedName>
        <fullName evidence="9">CRISPR-associated endoribonuclease Cas2</fullName>
        <ecNumber evidence="9">3.1.-.-</ecNumber>
    </recommendedName>
</protein>
<dbReference type="InterPro" id="IPR019199">
    <property type="entry name" value="Virulence_VapD/CRISPR_Cas2"/>
</dbReference>
<evidence type="ECO:0000256" key="1">
    <source>
        <dbReference type="ARBA" id="ARBA00001946"/>
    </source>
</evidence>
<comment type="cofactor">
    <cofactor evidence="1 9">
        <name>Mg(2+)</name>
        <dbReference type="ChEBI" id="CHEBI:18420"/>
    </cofactor>
</comment>
<dbReference type="Pfam" id="PF09827">
    <property type="entry name" value="CRISPR_Cas2"/>
    <property type="match status" value="1"/>
</dbReference>
<evidence type="ECO:0000256" key="3">
    <source>
        <dbReference type="ARBA" id="ARBA00022722"/>
    </source>
</evidence>
<evidence type="ECO:0000256" key="6">
    <source>
        <dbReference type="ARBA" id="ARBA00022801"/>
    </source>
</evidence>
<dbReference type="Gene3D" id="3.30.70.240">
    <property type="match status" value="1"/>
</dbReference>